<keyword evidence="5" id="KW-0460">Magnesium</keyword>
<dbReference type="EMBL" id="BAABJY010000001">
    <property type="protein sequence ID" value="GAA4856601.1"/>
    <property type="molecule type" value="Genomic_DNA"/>
</dbReference>
<keyword evidence="13" id="KW-1185">Reference proteome</keyword>
<evidence type="ECO:0000256" key="6">
    <source>
        <dbReference type="ARBA" id="ARBA00022857"/>
    </source>
</evidence>
<comment type="similarity">
    <text evidence="9 10">Belongs to the monomeric-type IDH family.</text>
</comment>
<evidence type="ECO:0000256" key="4">
    <source>
        <dbReference type="ARBA" id="ARBA00022723"/>
    </source>
</evidence>
<evidence type="ECO:0000256" key="1">
    <source>
        <dbReference type="ARBA" id="ARBA00001946"/>
    </source>
</evidence>
<reference evidence="13" key="1">
    <citation type="journal article" date="2019" name="Int. J. Syst. Evol. Microbiol.">
        <title>The Global Catalogue of Microorganisms (GCM) 10K type strain sequencing project: providing services to taxonomists for standard genome sequencing and annotation.</title>
        <authorList>
            <consortium name="The Broad Institute Genomics Platform"/>
            <consortium name="The Broad Institute Genome Sequencing Center for Infectious Disease"/>
            <person name="Wu L."/>
            <person name="Ma J."/>
        </authorList>
    </citation>
    <scope>NUCLEOTIDE SEQUENCE [LARGE SCALE GENOMIC DNA]</scope>
    <source>
        <strain evidence="13">JCM 18392</strain>
    </source>
</reference>
<dbReference type="Gene3D" id="3.40.718.10">
    <property type="entry name" value="Isopropylmalate Dehydrogenase"/>
    <property type="match status" value="1"/>
</dbReference>
<dbReference type="Pfam" id="PF03971">
    <property type="entry name" value="IDH"/>
    <property type="match status" value="1"/>
</dbReference>
<comment type="catalytic activity">
    <reaction evidence="8 10">
        <text>D-threo-isocitrate + NADP(+) = 2-oxoglutarate + CO2 + NADPH</text>
        <dbReference type="Rhea" id="RHEA:19629"/>
        <dbReference type="ChEBI" id="CHEBI:15562"/>
        <dbReference type="ChEBI" id="CHEBI:16526"/>
        <dbReference type="ChEBI" id="CHEBI:16810"/>
        <dbReference type="ChEBI" id="CHEBI:57783"/>
        <dbReference type="ChEBI" id="CHEBI:58349"/>
        <dbReference type="EC" id="1.1.1.42"/>
    </reaction>
</comment>
<organism evidence="12 13">
    <name type="scientific">Luteimonas vadosa</name>
    <dbReference type="NCBI Taxonomy" id="1165507"/>
    <lineage>
        <taxon>Bacteria</taxon>
        <taxon>Pseudomonadati</taxon>
        <taxon>Pseudomonadota</taxon>
        <taxon>Gammaproteobacteria</taxon>
        <taxon>Lysobacterales</taxon>
        <taxon>Lysobacteraceae</taxon>
        <taxon>Luteimonas</taxon>
    </lineage>
</organism>
<proteinExistence type="inferred from homology"/>
<evidence type="ECO:0000256" key="11">
    <source>
        <dbReference type="SAM" id="MobiDB-lite"/>
    </source>
</evidence>
<keyword evidence="3 10" id="KW-0816">Tricarboxylic acid cycle</keyword>
<evidence type="ECO:0000313" key="13">
    <source>
        <dbReference type="Proteomes" id="UP001501323"/>
    </source>
</evidence>
<evidence type="ECO:0000313" key="12">
    <source>
        <dbReference type="EMBL" id="GAA4856601.1"/>
    </source>
</evidence>
<name>A0ABP9DQ74_9GAMM</name>
<dbReference type="NCBIfam" id="TIGR00178">
    <property type="entry name" value="monomer_idh"/>
    <property type="match status" value="1"/>
</dbReference>
<evidence type="ECO:0000256" key="5">
    <source>
        <dbReference type="ARBA" id="ARBA00022842"/>
    </source>
</evidence>
<dbReference type="Proteomes" id="UP001501323">
    <property type="component" value="Unassembled WGS sequence"/>
</dbReference>
<evidence type="ECO:0000256" key="2">
    <source>
        <dbReference type="ARBA" id="ARBA00022435"/>
    </source>
</evidence>
<evidence type="ECO:0000256" key="7">
    <source>
        <dbReference type="ARBA" id="ARBA00023002"/>
    </source>
</evidence>
<feature type="compositionally biased region" description="Basic residues" evidence="11">
    <location>
        <begin position="155"/>
        <end position="164"/>
    </location>
</feature>
<comment type="cofactor">
    <cofactor evidence="1">
        <name>Mg(2+)</name>
        <dbReference type="ChEBI" id="CHEBI:18420"/>
    </cofactor>
</comment>
<keyword evidence="2 10" id="KW-0329">Glyoxylate bypass</keyword>
<dbReference type="PANTHER" id="PTHR36999:SF1">
    <property type="entry name" value="ISOCITRATE DEHYDROGENASE (NADP(+))"/>
    <property type="match status" value="1"/>
</dbReference>
<evidence type="ECO:0000256" key="10">
    <source>
        <dbReference type="PIRNR" id="PIRNR009407"/>
    </source>
</evidence>
<dbReference type="InterPro" id="IPR004436">
    <property type="entry name" value="Isocitrate_DH_NADP_mono"/>
</dbReference>
<gene>
    <name evidence="12" type="ORF">GCM10023332_05340</name>
</gene>
<keyword evidence="7 10" id="KW-0560">Oxidoreductase</keyword>
<sequence length="743" mass="79927">MSERPTLLYTLTDEAPLLATASLLPIVRAFAASAGIAVDTRDISLAGRILAQFPEALGDAQKIPDDLAELGRLVKRPETNIIKLPNISASVPQLKAAIAELQSQGFAIPDYPEEPSGDAEREARRRYDAVKGSAVNPVLREGNSDRRAPASVKQYARKHPHRMGRWSADSRAHVAHMDDGDFFGSERSLTVDAATDVRIELAGHDGTTTVLKDKVALQAGEIIDAAVMDTRKLADFIDAQIDDAKALGVLFSLHLKATMMKVSDPVIFGVAVNRFYAPVLGEYDKELLEAGFDPENGIGDLYAQLPELPDAMQQAIKADIDALYAQRPSLAMVDSGKGITNLHVPSDVIVDASMPAMIRDGGKMWNPAGELQDAKAVIPDRCYAGIYQAVIDDCKAHGAFDPTTMGSVPNVGLMAQKAEEYGSHDKTFRAPGDGTVRVVDGDGKVLLEHAVRAGDLWRMCQTKDAPVRDWVRLAVSRARLSGTPAVFWLDKQRAHDAQVVAKVERELAALDTNGLDIRILPPVEAMRLSLQRIRDGQDTISVTGNVLRDYLTDLFPILELGTSAKMLSVVPLMAGGGLFETGAGGSAPKHVQQFVAENHLRWDSLGEFLALAASFEHLAETTGNARAKVLADALDAANARFLEENKSPSRKAGELDTRGSHYYLAMYWARALADQDDDAALKAEFAPVADALESREASIVAELAAVQGAPAGIGGYYRPDPARLATLMRPSATLNAILAPLAG</sequence>
<comment type="caution">
    <text evidence="12">The sequence shown here is derived from an EMBL/GenBank/DDBJ whole genome shotgun (WGS) entry which is preliminary data.</text>
</comment>
<evidence type="ECO:0000256" key="9">
    <source>
        <dbReference type="ARBA" id="ARBA00046318"/>
    </source>
</evidence>
<accession>A0ABP9DQ74</accession>
<dbReference type="PANTHER" id="PTHR36999">
    <property type="entry name" value="ISOCITRATE DEHYDROGENASE [NADP]"/>
    <property type="match status" value="1"/>
</dbReference>
<dbReference type="EC" id="1.1.1.42" evidence="10"/>
<feature type="region of interest" description="Disordered" evidence="11">
    <location>
        <begin position="139"/>
        <end position="166"/>
    </location>
</feature>
<keyword evidence="4" id="KW-0479">Metal-binding</keyword>
<dbReference type="SUPFAM" id="SSF53659">
    <property type="entry name" value="Isocitrate/Isopropylmalate dehydrogenase-like"/>
    <property type="match status" value="1"/>
</dbReference>
<dbReference type="RefSeq" id="WP_345293944.1">
    <property type="nucleotide sequence ID" value="NZ_BAABJY010000001.1"/>
</dbReference>
<evidence type="ECO:0000256" key="3">
    <source>
        <dbReference type="ARBA" id="ARBA00022532"/>
    </source>
</evidence>
<evidence type="ECO:0000256" key="8">
    <source>
        <dbReference type="ARBA" id="ARBA00023554"/>
    </source>
</evidence>
<dbReference type="PIRSF" id="PIRSF009407">
    <property type="entry name" value="IDH_monmr"/>
    <property type="match status" value="1"/>
</dbReference>
<keyword evidence="6 10" id="KW-0521">NADP</keyword>
<protein>
    <recommendedName>
        <fullName evidence="10">Isocitrate dehydrogenase [NADP]</fullName>
        <ecNumber evidence="10">1.1.1.42</ecNumber>
    </recommendedName>
    <alternativeName>
        <fullName evidence="10">Oxalosuccinate decarboxylase</fullName>
    </alternativeName>
</protein>